<comment type="caution">
    <text evidence="1">The sequence shown here is derived from an EMBL/GenBank/DDBJ whole genome shotgun (WGS) entry which is preliminary data.</text>
</comment>
<gene>
    <name evidence="1" type="ORF">B1L04_28955</name>
</gene>
<evidence type="ECO:0000313" key="2">
    <source>
        <dbReference type="Proteomes" id="UP000189835"/>
    </source>
</evidence>
<evidence type="ECO:0000313" key="1">
    <source>
        <dbReference type="EMBL" id="OPF14624.1"/>
    </source>
</evidence>
<protein>
    <submittedName>
        <fullName evidence="1">Uncharacterized protein</fullName>
    </submittedName>
</protein>
<dbReference type="EMBL" id="MVGR01000006">
    <property type="protein sequence ID" value="OPF14624.1"/>
    <property type="molecule type" value="Genomic_DNA"/>
</dbReference>
<dbReference type="Proteomes" id="UP000189835">
    <property type="component" value="Unassembled WGS sequence"/>
</dbReference>
<dbReference type="AlphaFoldDB" id="A0A1V4BL94"/>
<name>A0A1V4BL94_MICAE</name>
<reference evidence="1 2" key="1">
    <citation type="submission" date="2017-02" db="EMBL/GenBank/DDBJ databases">
        <title>Genome sequence of Microcystis aeruginosa KW.</title>
        <authorList>
            <person name="Oh H.-M."/>
            <person name="Ahn C.-Y."/>
            <person name="Jeong H."/>
            <person name="Srivastava A."/>
            <person name="Lee H.-G."/>
            <person name="Kang S.-R."/>
        </authorList>
    </citation>
    <scope>NUCLEOTIDE SEQUENCE [LARGE SCALE GENOMIC DNA]</scope>
    <source>
        <strain evidence="1 2">KW</strain>
    </source>
</reference>
<accession>A0A1V4BL94</accession>
<proteinExistence type="predicted"/>
<organism evidence="1 2">
    <name type="scientific">Microcystis aeruginosa KW</name>
    <dbReference type="NCBI Taxonomy" id="1960155"/>
    <lineage>
        <taxon>Bacteria</taxon>
        <taxon>Bacillati</taxon>
        <taxon>Cyanobacteriota</taxon>
        <taxon>Cyanophyceae</taxon>
        <taxon>Oscillatoriophycideae</taxon>
        <taxon>Chroococcales</taxon>
        <taxon>Microcystaceae</taxon>
        <taxon>Microcystis</taxon>
    </lineage>
</organism>
<sequence length="76" mass="8423">MGRSISLVKADFLPQCNLSRCFLTSAGSFSRLTSASLPAFIEMLHKNDCYKAFTKMVQRGDFPSSLDALILDSQED</sequence>